<accession>A0ABN0UC47</accession>
<evidence type="ECO:0000313" key="3">
    <source>
        <dbReference type="Proteomes" id="UP001500416"/>
    </source>
</evidence>
<dbReference type="Gene3D" id="3.40.630.10">
    <property type="entry name" value="Zn peptidases"/>
    <property type="match status" value="1"/>
</dbReference>
<organism evidence="2 3">
    <name type="scientific">Saccharothrix mutabilis subsp. mutabilis</name>
    <dbReference type="NCBI Taxonomy" id="66855"/>
    <lineage>
        <taxon>Bacteria</taxon>
        <taxon>Bacillati</taxon>
        <taxon>Actinomycetota</taxon>
        <taxon>Actinomycetes</taxon>
        <taxon>Pseudonocardiales</taxon>
        <taxon>Pseudonocardiaceae</taxon>
        <taxon>Saccharothrix</taxon>
    </lineage>
</organism>
<dbReference type="Pfam" id="PF01546">
    <property type="entry name" value="Peptidase_M20"/>
    <property type="match status" value="1"/>
</dbReference>
<dbReference type="SUPFAM" id="SSF55031">
    <property type="entry name" value="Bacterial exopeptidase dimerisation domain"/>
    <property type="match status" value="1"/>
</dbReference>
<evidence type="ECO:0000259" key="1">
    <source>
        <dbReference type="Pfam" id="PF07687"/>
    </source>
</evidence>
<feature type="domain" description="Peptidase M20 dimerisation" evidence="1">
    <location>
        <begin position="219"/>
        <end position="315"/>
    </location>
</feature>
<keyword evidence="3" id="KW-1185">Reference proteome</keyword>
<reference evidence="2 3" key="1">
    <citation type="journal article" date="2019" name="Int. J. Syst. Evol. Microbiol.">
        <title>The Global Catalogue of Microorganisms (GCM) 10K type strain sequencing project: providing services to taxonomists for standard genome sequencing and annotation.</title>
        <authorList>
            <consortium name="The Broad Institute Genomics Platform"/>
            <consortium name="The Broad Institute Genome Sequencing Center for Infectious Disease"/>
            <person name="Wu L."/>
            <person name="Ma J."/>
        </authorList>
    </citation>
    <scope>NUCLEOTIDE SEQUENCE [LARGE SCALE GENOMIC DNA]</scope>
    <source>
        <strain evidence="2 3">JCM 3380</strain>
    </source>
</reference>
<gene>
    <name evidence="2" type="ORF">GCM10010492_51470</name>
</gene>
<dbReference type="PANTHER" id="PTHR11014:SF63">
    <property type="entry name" value="METALLOPEPTIDASE, PUTATIVE (AFU_ORTHOLOGUE AFUA_6G09600)-RELATED"/>
    <property type="match status" value="1"/>
</dbReference>
<dbReference type="InterPro" id="IPR017439">
    <property type="entry name" value="Amidohydrolase"/>
</dbReference>
<dbReference type="EMBL" id="BAAABU010000013">
    <property type="protein sequence ID" value="GAA0245730.1"/>
    <property type="molecule type" value="Genomic_DNA"/>
</dbReference>
<dbReference type="SUPFAM" id="SSF53187">
    <property type="entry name" value="Zn-dependent exopeptidases"/>
    <property type="match status" value="1"/>
</dbReference>
<dbReference type="Gene3D" id="3.30.70.360">
    <property type="match status" value="1"/>
</dbReference>
<sequence length="442" mass="45004">MPLLAGACVYIRTVLGRLAGLHRVGLPGVARPSIVIGVNLADLYRDLHQHPELAFAETRTAATAARELRAAGFDTTEGVGGTGVVGVLRNGDGPTVLLRADMDALPVREKTGLPYASTAVADRDGEQVPVAHACGHDVHVTCLIGAARQLAAGRDGWRGTVLAVFQPAEEVGGGAEAMVEDGLFDRFGKPDVVLGQHVAPIPAGVLGVRPGPAFAAADTVRVVLHGRGGHGSRPEAAVDPVVMAAATVLRLQTVVSREIAGGDTCVVTVGAMRAGTVANIIPDDAELLLSVRSFDPVVRSRALDAIERIVRAEAAASGAPREPEVTVLTSFPAAVNDAAAAGRVGEALAAVVGADRVVDPGPVTGSEDVGVFATAAGVPLVYWLLGGADPAAFAGAATFDELRHVAATIPANHSPLFAPVISPTLDVGVASLVAAARSWMPV</sequence>
<comment type="caution">
    <text evidence="2">The sequence shown here is derived from an EMBL/GenBank/DDBJ whole genome shotgun (WGS) entry which is preliminary data.</text>
</comment>
<dbReference type="InterPro" id="IPR002933">
    <property type="entry name" value="Peptidase_M20"/>
</dbReference>
<dbReference type="NCBIfam" id="TIGR01891">
    <property type="entry name" value="amidohydrolases"/>
    <property type="match status" value="1"/>
</dbReference>
<name>A0ABN0UC47_9PSEU</name>
<proteinExistence type="predicted"/>
<evidence type="ECO:0000313" key="2">
    <source>
        <dbReference type="EMBL" id="GAA0245730.1"/>
    </source>
</evidence>
<protein>
    <submittedName>
        <fullName evidence="2">M20 family metallopeptidase</fullName>
    </submittedName>
</protein>
<dbReference type="InterPro" id="IPR036264">
    <property type="entry name" value="Bact_exopeptidase_dim_dom"/>
</dbReference>
<dbReference type="Pfam" id="PF07687">
    <property type="entry name" value="M20_dimer"/>
    <property type="match status" value="1"/>
</dbReference>
<dbReference type="InterPro" id="IPR011650">
    <property type="entry name" value="Peptidase_M20_dimer"/>
</dbReference>
<dbReference type="Proteomes" id="UP001500416">
    <property type="component" value="Unassembled WGS sequence"/>
</dbReference>
<dbReference type="PANTHER" id="PTHR11014">
    <property type="entry name" value="PEPTIDASE M20 FAMILY MEMBER"/>
    <property type="match status" value="1"/>
</dbReference>